<sequence length="553" mass="59929">MSLDANDRARAVVRQIAGDGLLIAPGGDNKLFPKGAKSAKGAAHGDVHSSGDRAQGEEEPPFLRQIYGVPFSTFRTRAKMWLWEENGHKFIPLGEAGYVAGPGGIGKTTYFLQQVVAPLTLGTLPGVFEGEPRNAAVFCAEDSYEHIVKPRLIAAKADLDRVFKIAARTPERDDLVPQFPFDADSLEEFLAAHEISFTLLDPVMSCLGNGIKHNDPQAIRSVFDAFQPVVERTDSSLISVMHLNRRHGEDAAGRMSGAHSYSDCARVGFVFAEVEEGSYVVSQKKNSYAPQKAPDMAYHFDSVLVDTDDGIPVDVGLVVVDGESEVSADDALTAPRQTAEEREETEDLASVLHEHFVENGVGEFREIPSSDMPRIAKTLGASVDQLKRAKRRAGIKSGKTQGAFSGGWVWYLTEPIAEDQGTEFAKGATKGADSCVPLPSLPSHPSGKREDEKLALPASGAPREPWTLPDGLPNVATAKPESQEPPKSQPAGTKKHKGRPSKLTPQQWEEAARMKHGGMSNQKIADHFTEETGERITSKAIHAHFARAAEKSR</sequence>
<feature type="region of interest" description="Disordered" evidence="1">
    <location>
        <begin position="34"/>
        <end position="59"/>
    </location>
</feature>
<protein>
    <submittedName>
        <fullName evidence="2">AAA family ATPase</fullName>
    </submittedName>
</protein>
<evidence type="ECO:0000313" key="2">
    <source>
        <dbReference type="EMBL" id="MDT0449936.1"/>
    </source>
</evidence>
<organism evidence="2 3">
    <name type="scientific">Streptomyces hesseae</name>
    <dbReference type="NCBI Taxonomy" id="3075519"/>
    <lineage>
        <taxon>Bacteria</taxon>
        <taxon>Bacillati</taxon>
        <taxon>Actinomycetota</taxon>
        <taxon>Actinomycetes</taxon>
        <taxon>Kitasatosporales</taxon>
        <taxon>Streptomycetaceae</taxon>
        <taxon>Streptomyces</taxon>
    </lineage>
</organism>
<dbReference type="RefSeq" id="WP_311610519.1">
    <property type="nucleotide sequence ID" value="NZ_JAVRFI010000006.1"/>
</dbReference>
<gene>
    <name evidence="2" type="ORF">RM609_12775</name>
</gene>
<dbReference type="Gene3D" id="1.10.10.60">
    <property type="entry name" value="Homeodomain-like"/>
    <property type="match status" value="1"/>
</dbReference>
<keyword evidence="3" id="KW-1185">Reference proteome</keyword>
<evidence type="ECO:0000256" key="1">
    <source>
        <dbReference type="SAM" id="MobiDB-lite"/>
    </source>
</evidence>
<reference evidence="2" key="1">
    <citation type="submission" date="2024-05" db="EMBL/GenBank/DDBJ databases">
        <title>30 novel species of actinomycetes from the DSMZ collection.</title>
        <authorList>
            <person name="Nouioui I."/>
        </authorList>
    </citation>
    <scope>NUCLEOTIDE SEQUENCE</scope>
    <source>
        <strain evidence="2">DSM 40473</strain>
    </source>
</reference>
<feature type="region of interest" description="Disordered" evidence="1">
    <location>
        <begin position="428"/>
        <end position="506"/>
    </location>
</feature>
<name>A0ABU2SLS4_9ACTN</name>
<proteinExistence type="predicted"/>
<dbReference type="EMBL" id="JAVRFI010000006">
    <property type="protein sequence ID" value="MDT0449936.1"/>
    <property type="molecule type" value="Genomic_DNA"/>
</dbReference>
<dbReference type="SUPFAM" id="SSF52540">
    <property type="entry name" value="P-loop containing nucleoside triphosphate hydrolases"/>
    <property type="match status" value="1"/>
</dbReference>
<dbReference type="Pfam" id="PF13481">
    <property type="entry name" value="AAA_25"/>
    <property type="match status" value="1"/>
</dbReference>
<comment type="caution">
    <text evidence="2">The sequence shown here is derived from an EMBL/GenBank/DDBJ whole genome shotgun (WGS) entry which is preliminary data.</text>
</comment>
<dbReference type="Proteomes" id="UP001180531">
    <property type="component" value="Unassembled WGS sequence"/>
</dbReference>
<accession>A0ABU2SLS4</accession>
<dbReference type="InterPro" id="IPR027417">
    <property type="entry name" value="P-loop_NTPase"/>
</dbReference>
<dbReference type="Gene3D" id="3.40.50.300">
    <property type="entry name" value="P-loop containing nucleotide triphosphate hydrolases"/>
    <property type="match status" value="1"/>
</dbReference>
<feature type="compositionally biased region" description="Basic and acidic residues" evidence="1">
    <location>
        <begin position="43"/>
        <end position="56"/>
    </location>
</feature>
<evidence type="ECO:0000313" key="3">
    <source>
        <dbReference type="Proteomes" id="UP001180531"/>
    </source>
</evidence>